<dbReference type="Proteomes" id="UP001164250">
    <property type="component" value="Chromosome 11"/>
</dbReference>
<organism evidence="1 2">
    <name type="scientific">Pistacia atlantica</name>
    <dbReference type="NCBI Taxonomy" id="434234"/>
    <lineage>
        <taxon>Eukaryota</taxon>
        <taxon>Viridiplantae</taxon>
        <taxon>Streptophyta</taxon>
        <taxon>Embryophyta</taxon>
        <taxon>Tracheophyta</taxon>
        <taxon>Spermatophyta</taxon>
        <taxon>Magnoliopsida</taxon>
        <taxon>eudicotyledons</taxon>
        <taxon>Gunneridae</taxon>
        <taxon>Pentapetalae</taxon>
        <taxon>rosids</taxon>
        <taxon>malvids</taxon>
        <taxon>Sapindales</taxon>
        <taxon>Anacardiaceae</taxon>
        <taxon>Pistacia</taxon>
    </lineage>
</organism>
<keyword evidence="2" id="KW-1185">Reference proteome</keyword>
<evidence type="ECO:0000313" key="2">
    <source>
        <dbReference type="Proteomes" id="UP001164250"/>
    </source>
</evidence>
<comment type="caution">
    <text evidence="1">The sequence shown here is derived from an EMBL/GenBank/DDBJ whole genome shotgun (WGS) entry which is preliminary data.</text>
</comment>
<sequence>MVIKTKSVEFMPFFLSMFLFLCGTSFFVYGLLGKGPFVAVSILTNTLINSRTKQEKADLSS</sequence>
<gene>
    <name evidence="1" type="ORF">Patl1_30273</name>
</gene>
<proteinExistence type="predicted"/>
<name>A0ACC1AA33_9ROSI</name>
<accession>A0ACC1AA33</accession>
<dbReference type="EMBL" id="CM047907">
    <property type="protein sequence ID" value="KAJ0083228.1"/>
    <property type="molecule type" value="Genomic_DNA"/>
</dbReference>
<evidence type="ECO:0000313" key="1">
    <source>
        <dbReference type="EMBL" id="KAJ0083228.1"/>
    </source>
</evidence>
<reference evidence="2" key="1">
    <citation type="journal article" date="2023" name="G3 (Bethesda)">
        <title>Genome assembly and association tests identify interacting loci associated with vigor, precocity, and sex in interspecific pistachio rootstocks.</title>
        <authorList>
            <person name="Palmer W."/>
            <person name="Jacygrad E."/>
            <person name="Sagayaradj S."/>
            <person name="Cavanaugh K."/>
            <person name="Han R."/>
            <person name="Bertier L."/>
            <person name="Beede B."/>
            <person name="Kafkas S."/>
            <person name="Golino D."/>
            <person name="Preece J."/>
            <person name="Michelmore R."/>
        </authorList>
    </citation>
    <scope>NUCLEOTIDE SEQUENCE [LARGE SCALE GENOMIC DNA]</scope>
</reference>
<protein>
    <submittedName>
        <fullName evidence="1">Uncharacterized protein</fullName>
    </submittedName>
</protein>